<dbReference type="InterPro" id="IPR001940">
    <property type="entry name" value="Peptidase_S1C"/>
</dbReference>
<dbReference type="InterPro" id="IPR036034">
    <property type="entry name" value="PDZ_sf"/>
</dbReference>
<proteinExistence type="predicted"/>
<evidence type="ECO:0000256" key="2">
    <source>
        <dbReference type="ARBA" id="ARBA00022801"/>
    </source>
</evidence>
<evidence type="ECO:0000256" key="1">
    <source>
        <dbReference type="ARBA" id="ARBA00022670"/>
    </source>
</evidence>
<accession>A0ABV5Z8Y9</accession>
<dbReference type="InterPro" id="IPR041489">
    <property type="entry name" value="PDZ_6"/>
</dbReference>
<reference evidence="4 5" key="1">
    <citation type="submission" date="2024-09" db="EMBL/GenBank/DDBJ databases">
        <authorList>
            <person name="Sun Q."/>
            <person name="Mori K."/>
        </authorList>
    </citation>
    <scope>NUCLEOTIDE SEQUENCE [LARGE SCALE GENOMIC DNA]</scope>
    <source>
        <strain evidence="4 5">ATCC 51285</strain>
    </source>
</reference>
<dbReference type="Gene3D" id="2.30.42.10">
    <property type="match status" value="1"/>
</dbReference>
<evidence type="ECO:0000259" key="3">
    <source>
        <dbReference type="PROSITE" id="PS50106"/>
    </source>
</evidence>
<evidence type="ECO:0000313" key="5">
    <source>
        <dbReference type="Proteomes" id="UP001589628"/>
    </source>
</evidence>
<dbReference type="SUPFAM" id="SSF50156">
    <property type="entry name" value="PDZ domain-like"/>
    <property type="match status" value="1"/>
</dbReference>
<dbReference type="PRINTS" id="PR00834">
    <property type="entry name" value="PROTEASES2C"/>
</dbReference>
<keyword evidence="1" id="KW-0645">Protease</keyword>
<dbReference type="Proteomes" id="UP001589628">
    <property type="component" value="Unassembled WGS sequence"/>
</dbReference>
<dbReference type="SMART" id="SM00228">
    <property type="entry name" value="PDZ"/>
    <property type="match status" value="1"/>
</dbReference>
<protein>
    <submittedName>
        <fullName evidence="4">Trypsin-like peptidase domain-containing protein</fullName>
    </submittedName>
</protein>
<dbReference type="SUPFAM" id="SSF50494">
    <property type="entry name" value="Trypsin-like serine proteases"/>
    <property type="match status" value="1"/>
</dbReference>
<dbReference type="Pfam" id="PF17820">
    <property type="entry name" value="PDZ_6"/>
    <property type="match status" value="1"/>
</dbReference>
<dbReference type="InterPro" id="IPR001478">
    <property type="entry name" value="PDZ"/>
</dbReference>
<evidence type="ECO:0000313" key="4">
    <source>
        <dbReference type="EMBL" id="MFB9885742.1"/>
    </source>
</evidence>
<dbReference type="RefSeq" id="WP_051527827.1">
    <property type="nucleotide sequence ID" value="NZ_JBHLZN010000001.1"/>
</dbReference>
<comment type="caution">
    <text evidence="4">The sequence shown here is derived from an EMBL/GenBank/DDBJ whole genome shotgun (WGS) entry which is preliminary data.</text>
</comment>
<dbReference type="Gene3D" id="2.40.10.120">
    <property type="match status" value="1"/>
</dbReference>
<dbReference type="InterPro" id="IPR051201">
    <property type="entry name" value="Chloro_Bact_Ser_Proteases"/>
</dbReference>
<dbReference type="PANTHER" id="PTHR43343">
    <property type="entry name" value="PEPTIDASE S12"/>
    <property type="match status" value="1"/>
</dbReference>
<dbReference type="EMBL" id="JBHLZN010000001">
    <property type="protein sequence ID" value="MFB9885742.1"/>
    <property type="molecule type" value="Genomic_DNA"/>
</dbReference>
<gene>
    <name evidence="4" type="ORF">ACFFLH_04885</name>
</gene>
<sequence length="371" mass="39820">MGIRLTPIKPYIWPALAGIALGAALLGWQQGSPLSPNPALAATLPSPPSSYADAVERAAPAVVNIYTRTYQRQPNHPLLQDPFFRRFFNIPDLPNRERMESSLGSGVIFDRRGYVVTNHHVIQQADEITVALRDGREAPARLVGSDPDTDLAVLAIDLPNLPQIDVFNGENARIGDIVFAIGNPFGVGQTVTMGIISALGRSQLGLSTYEHFIQTDAAINPGNSGGALIDAQGQLLGINTAIFSRSGGSQGIGFAIPAAMVTQIVQDLIEHGEVIRGWLGVETREVQGLKTESGEGLLITGIYRNGPAHQAGLLPGDIITHLNGKAVMGNNYSLYEVARTPPTTLMKLRILRESQPLELQLRVGRRPARGT</sequence>
<name>A0ABV5Z8Y9_9GAMM</name>
<dbReference type="PANTHER" id="PTHR43343:SF3">
    <property type="entry name" value="PROTEASE DO-LIKE 8, CHLOROPLASTIC"/>
    <property type="match status" value="1"/>
</dbReference>
<dbReference type="Pfam" id="PF13365">
    <property type="entry name" value="Trypsin_2"/>
    <property type="match status" value="1"/>
</dbReference>
<organism evidence="4 5">
    <name type="scientific">Balneatrix alpica</name>
    <dbReference type="NCBI Taxonomy" id="75684"/>
    <lineage>
        <taxon>Bacteria</taxon>
        <taxon>Pseudomonadati</taxon>
        <taxon>Pseudomonadota</taxon>
        <taxon>Gammaproteobacteria</taxon>
        <taxon>Oceanospirillales</taxon>
        <taxon>Balneatrichaceae</taxon>
        <taxon>Balneatrix</taxon>
    </lineage>
</organism>
<feature type="domain" description="PDZ" evidence="3">
    <location>
        <begin position="268"/>
        <end position="329"/>
    </location>
</feature>
<dbReference type="PROSITE" id="PS50106">
    <property type="entry name" value="PDZ"/>
    <property type="match status" value="1"/>
</dbReference>
<keyword evidence="5" id="KW-1185">Reference proteome</keyword>
<keyword evidence="2" id="KW-0378">Hydrolase</keyword>
<dbReference type="InterPro" id="IPR009003">
    <property type="entry name" value="Peptidase_S1_PA"/>
</dbReference>